<dbReference type="SUPFAM" id="SSF48239">
    <property type="entry name" value="Terpenoid cyclases/Protein prenyltransferases"/>
    <property type="match status" value="1"/>
</dbReference>
<evidence type="ECO:0000256" key="2">
    <source>
        <dbReference type="ARBA" id="ARBA00022842"/>
    </source>
</evidence>
<dbReference type="Pfam" id="PF01397">
    <property type="entry name" value="Terpene_synth"/>
    <property type="match status" value="1"/>
</dbReference>
<dbReference type="FunFam" id="1.10.600.10:FF:000007">
    <property type="entry name" value="Isoprene synthase, chloroplastic"/>
    <property type="match status" value="1"/>
</dbReference>
<dbReference type="Gene3D" id="1.10.600.10">
    <property type="entry name" value="Farnesyl Diphosphate Synthase"/>
    <property type="match status" value="1"/>
</dbReference>
<dbReference type="Gene3D" id="1.50.10.130">
    <property type="entry name" value="Terpene synthase, N-terminal domain"/>
    <property type="match status" value="1"/>
</dbReference>
<keyword evidence="3" id="KW-0456">Lyase</keyword>
<feature type="domain" description="Terpene synthase metal-binding" evidence="5">
    <location>
        <begin position="248"/>
        <end position="487"/>
    </location>
</feature>
<accession>A0AAV9EA87</accession>
<dbReference type="InterPro" id="IPR044814">
    <property type="entry name" value="Terpene_cyclase_plant_C1"/>
</dbReference>
<dbReference type="InterPro" id="IPR050148">
    <property type="entry name" value="Terpene_synthase-like"/>
</dbReference>
<dbReference type="InterPro" id="IPR008930">
    <property type="entry name" value="Terpenoid_cyclase/PrenylTrfase"/>
</dbReference>
<dbReference type="InterPro" id="IPR001906">
    <property type="entry name" value="Terpene_synth_N"/>
</dbReference>
<evidence type="ECO:0000259" key="5">
    <source>
        <dbReference type="Pfam" id="PF03936"/>
    </source>
</evidence>
<gene>
    <name evidence="6" type="primary">TPS2</name>
    <name evidence="6" type="ORF">QJS10_CPA08g00545</name>
</gene>
<dbReference type="Proteomes" id="UP001180020">
    <property type="component" value="Unassembled WGS sequence"/>
</dbReference>
<dbReference type="InterPro" id="IPR005630">
    <property type="entry name" value="Terpene_synthase_metal-bd"/>
</dbReference>
<dbReference type="EMBL" id="JAUJYO010000008">
    <property type="protein sequence ID" value="KAK1310420.1"/>
    <property type="molecule type" value="Genomic_DNA"/>
</dbReference>
<dbReference type="PANTHER" id="PTHR31225">
    <property type="entry name" value="OS04G0344100 PROTEIN-RELATED"/>
    <property type="match status" value="1"/>
</dbReference>
<reference evidence="6" key="2">
    <citation type="submission" date="2023-06" db="EMBL/GenBank/DDBJ databases">
        <authorList>
            <person name="Ma L."/>
            <person name="Liu K.-W."/>
            <person name="Li Z."/>
            <person name="Hsiao Y.-Y."/>
            <person name="Qi Y."/>
            <person name="Fu T."/>
            <person name="Tang G."/>
            <person name="Zhang D."/>
            <person name="Sun W.-H."/>
            <person name="Liu D.-K."/>
            <person name="Li Y."/>
            <person name="Chen G.-Z."/>
            <person name="Liu X.-D."/>
            <person name="Liao X.-Y."/>
            <person name="Jiang Y.-T."/>
            <person name="Yu X."/>
            <person name="Hao Y."/>
            <person name="Huang J."/>
            <person name="Zhao X.-W."/>
            <person name="Ke S."/>
            <person name="Chen Y.-Y."/>
            <person name="Wu W.-L."/>
            <person name="Hsu J.-L."/>
            <person name="Lin Y.-F."/>
            <person name="Huang M.-D."/>
            <person name="Li C.-Y."/>
            <person name="Huang L."/>
            <person name="Wang Z.-W."/>
            <person name="Zhao X."/>
            <person name="Zhong W.-Y."/>
            <person name="Peng D.-H."/>
            <person name="Ahmad S."/>
            <person name="Lan S."/>
            <person name="Zhang J.-S."/>
            <person name="Tsai W.-C."/>
            <person name="Van De Peer Y."/>
            <person name="Liu Z.-J."/>
        </authorList>
    </citation>
    <scope>NUCLEOTIDE SEQUENCE</scope>
    <source>
        <strain evidence="6">CP</strain>
        <tissue evidence="6">Leaves</tissue>
    </source>
</reference>
<evidence type="ECO:0000256" key="3">
    <source>
        <dbReference type="ARBA" id="ARBA00023239"/>
    </source>
</evidence>
<dbReference type="PANTHER" id="PTHR31225:SF93">
    <property type="entry name" value="ALPHA-HUMULENE_(-)-(E)-BETA-CARYOPHYLLENE SYNTHASE"/>
    <property type="match status" value="1"/>
</dbReference>
<organism evidence="6 7">
    <name type="scientific">Acorus calamus</name>
    <name type="common">Sweet flag</name>
    <dbReference type="NCBI Taxonomy" id="4465"/>
    <lineage>
        <taxon>Eukaryota</taxon>
        <taxon>Viridiplantae</taxon>
        <taxon>Streptophyta</taxon>
        <taxon>Embryophyta</taxon>
        <taxon>Tracheophyta</taxon>
        <taxon>Spermatophyta</taxon>
        <taxon>Magnoliopsida</taxon>
        <taxon>Liliopsida</taxon>
        <taxon>Acoraceae</taxon>
        <taxon>Acorus</taxon>
    </lineage>
</organism>
<dbReference type="AlphaFoldDB" id="A0AAV9EA87"/>
<dbReference type="CDD" id="cd00684">
    <property type="entry name" value="Terpene_cyclase_plant_C1"/>
    <property type="match status" value="1"/>
</dbReference>
<dbReference type="SFLD" id="SFLDS00005">
    <property type="entry name" value="Isoprenoid_Synthase_Type_I"/>
    <property type="match status" value="1"/>
</dbReference>
<keyword evidence="2" id="KW-0460">Magnesium</keyword>
<evidence type="ECO:0000313" key="7">
    <source>
        <dbReference type="Proteomes" id="UP001180020"/>
    </source>
</evidence>
<keyword evidence="1" id="KW-0479">Metal-binding</keyword>
<dbReference type="SUPFAM" id="SSF48576">
    <property type="entry name" value="Terpenoid synthases"/>
    <property type="match status" value="1"/>
</dbReference>
<dbReference type="FunFam" id="1.50.10.130:FF:000001">
    <property type="entry name" value="Isoprene synthase, chloroplastic"/>
    <property type="match status" value="1"/>
</dbReference>
<protein>
    <submittedName>
        <fullName evidence="6">Terpene synthase 2</fullName>
    </submittedName>
</protein>
<evidence type="ECO:0000313" key="6">
    <source>
        <dbReference type="EMBL" id="KAK1310420.1"/>
    </source>
</evidence>
<evidence type="ECO:0000256" key="1">
    <source>
        <dbReference type="ARBA" id="ARBA00022723"/>
    </source>
</evidence>
<dbReference type="InterPro" id="IPR034741">
    <property type="entry name" value="Terpene_cyclase-like_1_C"/>
</dbReference>
<proteinExistence type="predicted"/>
<dbReference type="GO" id="GO:0016102">
    <property type="term" value="P:diterpenoid biosynthetic process"/>
    <property type="evidence" value="ECO:0007669"/>
    <property type="project" value="InterPro"/>
</dbReference>
<keyword evidence="7" id="KW-1185">Reference proteome</keyword>
<comment type="caution">
    <text evidence="6">The sequence shown here is derived from an EMBL/GenBank/DDBJ whole genome shotgun (WGS) entry which is preliminary data.</text>
</comment>
<dbReference type="InterPro" id="IPR036965">
    <property type="entry name" value="Terpene_synth_N_sf"/>
</dbReference>
<feature type="domain" description="Terpene synthase N-terminal" evidence="4">
    <location>
        <begin position="25"/>
        <end position="191"/>
    </location>
</feature>
<dbReference type="GO" id="GO:0000287">
    <property type="term" value="F:magnesium ion binding"/>
    <property type="evidence" value="ECO:0007669"/>
    <property type="project" value="InterPro"/>
</dbReference>
<reference evidence="6" key="1">
    <citation type="journal article" date="2023" name="Nat. Commun.">
        <title>Diploid and tetraploid genomes of Acorus and the evolution of monocots.</title>
        <authorList>
            <person name="Ma L."/>
            <person name="Liu K.W."/>
            <person name="Li Z."/>
            <person name="Hsiao Y.Y."/>
            <person name="Qi Y."/>
            <person name="Fu T."/>
            <person name="Tang G.D."/>
            <person name="Zhang D."/>
            <person name="Sun W.H."/>
            <person name="Liu D.K."/>
            <person name="Li Y."/>
            <person name="Chen G.Z."/>
            <person name="Liu X.D."/>
            <person name="Liao X.Y."/>
            <person name="Jiang Y.T."/>
            <person name="Yu X."/>
            <person name="Hao Y."/>
            <person name="Huang J."/>
            <person name="Zhao X.W."/>
            <person name="Ke S."/>
            <person name="Chen Y.Y."/>
            <person name="Wu W.L."/>
            <person name="Hsu J.L."/>
            <person name="Lin Y.F."/>
            <person name="Huang M.D."/>
            <person name="Li C.Y."/>
            <person name="Huang L."/>
            <person name="Wang Z.W."/>
            <person name="Zhao X."/>
            <person name="Zhong W.Y."/>
            <person name="Peng D.H."/>
            <person name="Ahmad S."/>
            <person name="Lan S."/>
            <person name="Zhang J.S."/>
            <person name="Tsai W.C."/>
            <person name="Van de Peer Y."/>
            <person name="Liu Z.J."/>
        </authorList>
    </citation>
    <scope>NUCLEOTIDE SEQUENCE</scope>
    <source>
        <strain evidence="6">CP</strain>
    </source>
</reference>
<dbReference type="InterPro" id="IPR008949">
    <property type="entry name" value="Isoprenoid_synthase_dom_sf"/>
</dbReference>
<dbReference type="GO" id="GO:0010333">
    <property type="term" value="F:terpene synthase activity"/>
    <property type="evidence" value="ECO:0007669"/>
    <property type="project" value="InterPro"/>
</dbReference>
<evidence type="ECO:0000259" key="4">
    <source>
        <dbReference type="Pfam" id="PF01397"/>
    </source>
</evidence>
<dbReference type="Pfam" id="PF03936">
    <property type="entry name" value="Terpene_synth_C"/>
    <property type="match status" value="1"/>
</dbReference>
<sequence>MATTDKMEEAVGKARNSADFPPSYWGDFFISLPMAPSSSMSETLVDALKEQVREMVKHVDDPMRKMVLIDTIQRLGLKYHFEQEIDASVKILNDMCFDYDLHFFSLHFRLLRQGGYNIPSNGFNKFKDNTGKFKESLKFDAKGLLTLYEAAHMGMQGDEILDEAIDFARGHLKFLKNNVSPSLAMDISRALEMPLCMGMGRLQARQYITIYEKDEERDDILLKLAKIDYNRVQKLHQEELRNLSMWWKELGIGKRLSYARDRVVECYFWAMGVYHEPNYGRARTIFTKIIQLISLMDDTYDVYGTLDELVPFHETIQRWDLGGIEQLPEYMKDYIRALTDTFKKIEEELAWEGNSYRVEYLKKAYTTLSKSYLDEAIWGSKKYIPTFKEYLNVSVISCGYPALSCLSFVGMGDGVTKEAFDWVLTVPPIIYTASLIYRLKDDLDPNELEQSEAHSATGIRCYMKDNGVSEEEARLKMGKMVEDAWKTVNLEMVKPSPIPIEVRARARNLACMMEVIFRNADNYNYPSGEMKDNVAMLVVDPVPI</sequence>
<dbReference type="SFLD" id="SFLDG01019">
    <property type="entry name" value="Terpene_Cyclase_Like_1_C_Termi"/>
    <property type="match status" value="1"/>
</dbReference>
<name>A0AAV9EA87_ACOCL</name>